<dbReference type="Pfam" id="PF00149">
    <property type="entry name" value="Metallophos"/>
    <property type="match status" value="1"/>
</dbReference>
<keyword evidence="9" id="KW-0862">Zinc</keyword>
<comment type="similarity">
    <text evidence="5">Belongs to the lariat debranching enzyme family.</text>
</comment>
<evidence type="ECO:0000256" key="1">
    <source>
        <dbReference type="ARBA" id="ARBA00001936"/>
    </source>
</evidence>
<evidence type="ECO:0000256" key="5">
    <source>
        <dbReference type="ARBA" id="ARBA00006045"/>
    </source>
</evidence>
<evidence type="ECO:0000259" key="14">
    <source>
        <dbReference type="SMART" id="SM01124"/>
    </source>
</evidence>
<feature type="region of interest" description="Disordered" evidence="13">
    <location>
        <begin position="428"/>
        <end position="447"/>
    </location>
</feature>
<dbReference type="GO" id="GO:0008419">
    <property type="term" value="F:RNA lariat debranching enzyme activity"/>
    <property type="evidence" value="ECO:0007669"/>
    <property type="project" value="UniProtKB-ARBA"/>
</dbReference>
<evidence type="ECO:0000256" key="2">
    <source>
        <dbReference type="ARBA" id="ARBA00001947"/>
    </source>
</evidence>
<evidence type="ECO:0000256" key="6">
    <source>
        <dbReference type="ARBA" id="ARBA00022664"/>
    </source>
</evidence>
<keyword evidence="11" id="KW-0464">Manganese</keyword>
<accession>A0AAV2Z6P7</accession>
<dbReference type="AlphaFoldDB" id="A0AAV2Z6P7"/>
<gene>
    <name evidence="15" type="ORF">N0F65_010129</name>
</gene>
<dbReference type="InterPro" id="IPR004843">
    <property type="entry name" value="Calcineurin-like_PHP"/>
</dbReference>
<evidence type="ECO:0000313" key="15">
    <source>
        <dbReference type="EMBL" id="DBA01719.1"/>
    </source>
</evidence>
<evidence type="ECO:0000256" key="12">
    <source>
        <dbReference type="ARBA" id="ARBA00023242"/>
    </source>
</evidence>
<organism evidence="15 16">
    <name type="scientific">Lagenidium giganteum</name>
    <dbReference type="NCBI Taxonomy" id="4803"/>
    <lineage>
        <taxon>Eukaryota</taxon>
        <taxon>Sar</taxon>
        <taxon>Stramenopiles</taxon>
        <taxon>Oomycota</taxon>
        <taxon>Peronosporomycetes</taxon>
        <taxon>Pythiales</taxon>
        <taxon>Pythiaceae</taxon>
    </lineage>
</organism>
<name>A0AAV2Z6P7_9STRA</name>
<dbReference type="Pfam" id="PF05011">
    <property type="entry name" value="DBR1"/>
    <property type="match status" value="1"/>
</dbReference>
<dbReference type="InterPro" id="IPR029052">
    <property type="entry name" value="Metallo-depent_PP-like"/>
</dbReference>
<evidence type="ECO:0000256" key="9">
    <source>
        <dbReference type="ARBA" id="ARBA00022833"/>
    </source>
</evidence>
<dbReference type="GO" id="GO:0000398">
    <property type="term" value="P:mRNA splicing, via spliceosome"/>
    <property type="evidence" value="ECO:0007669"/>
    <property type="project" value="TreeGrafter"/>
</dbReference>
<dbReference type="GO" id="GO:0046872">
    <property type="term" value="F:metal ion binding"/>
    <property type="evidence" value="ECO:0007669"/>
    <property type="project" value="UniProtKB-KW"/>
</dbReference>
<dbReference type="InterPro" id="IPR007708">
    <property type="entry name" value="DBR1_C"/>
</dbReference>
<keyword evidence="6" id="KW-0507">mRNA processing</keyword>
<sequence>MVRVAVVGCAHGLLDDIYATIQYINEMDPSRPIQLLLCCGDFECMRNSKDLATLACPPKYRAMHAFHRYYSQAKRAPVLTVFVGGNHEASNYLHELHYGGWVAPNMFYLGAAGVIRVGGLRIGGISGIYKQQDYTAGHYETMPYDNGTMRSIYHVRELEVYQLSHVQQQDKHKLNAFLSHDWPRGIEQYGDVQRLLRVKPFFQQEVQSNSLGSPAGEFLLFQLRPEHWFAAHLHVKFAAVVRHQQSAASTEKPSEDTNEGNDAPPQQEMTKFLALDKCLPKRDFLQVLDIPGDSEPVDDELKVMFDLEWLAILRATHHLASASKYAPRVPAEEMKIDASDIEWVRTRLTEFMTEKSITHKVEGEWLTDFVMTAPPHGQEASWSGIHGDGNPQTDMLLELLKLPHVFTSPFTGTAPIQAVADPNEIEIDDEDDNTKECNDNPSTTEQVVEAEDPNAIDLDDDLIYPENRGLCWAVVIMRSWVREASRRARMPSLGLPRIEYDVRFDRLDPALQRAWVQLDCDEETQTFLDSCTGGTMMESFASTVLGAFYSLTDVNGMLGRGQMFVLSKAQIQTLLHREQRVGDSLLDIGAGDGNVTASLASLVDRVTTTEVSAPMVRSLNQRGYNAIETCDLAHPNVQAQQPFEIISMLNVLDRADKPMTMLHQIREMLNPETGLFLLAVVLPFSAFVEVGTQRVAPSERLPMQGGLCANGDSFEAAASVLLRNVLQPAGFQLLQFSRVPYLCRGDMRQPYYVLSDAIFVLKVDPAFVKPPATST</sequence>
<dbReference type="EMBL" id="DAKRPA010000042">
    <property type="protein sequence ID" value="DBA01719.1"/>
    <property type="molecule type" value="Genomic_DNA"/>
</dbReference>
<dbReference type="SMART" id="SM01124">
    <property type="entry name" value="DBR1"/>
    <property type="match status" value="1"/>
</dbReference>
<evidence type="ECO:0000256" key="7">
    <source>
        <dbReference type="ARBA" id="ARBA00022723"/>
    </source>
</evidence>
<dbReference type="PANTHER" id="PTHR12849">
    <property type="entry name" value="RNA LARIAT DEBRANCHING ENZYME"/>
    <property type="match status" value="1"/>
</dbReference>
<dbReference type="InterPro" id="IPR007884">
    <property type="entry name" value="METL9"/>
</dbReference>
<keyword evidence="8" id="KW-0378">Hydrolase</keyword>
<evidence type="ECO:0000256" key="4">
    <source>
        <dbReference type="ARBA" id="ARBA00004123"/>
    </source>
</evidence>
<dbReference type="SUPFAM" id="SSF56300">
    <property type="entry name" value="Metallo-dependent phosphatases"/>
    <property type="match status" value="1"/>
</dbReference>
<dbReference type="SUPFAM" id="SSF53335">
    <property type="entry name" value="S-adenosyl-L-methionine-dependent methyltransferases"/>
    <property type="match status" value="1"/>
</dbReference>
<evidence type="ECO:0000256" key="10">
    <source>
        <dbReference type="ARBA" id="ARBA00023004"/>
    </source>
</evidence>
<dbReference type="CDD" id="cd02440">
    <property type="entry name" value="AdoMet_MTases"/>
    <property type="match status" value="1"/>
</dbReference>
<comment type="cofactor">
    <cofactor evidence="3">
        <name>Fe(2+)</name>
        <dbReference type="ChEBI" id="CHEBI:29033"/>
    </cofactor>
</comment>
<dbReference type="Proteomes" id="UP001146120">
    <property type="component" value="Unassembled WGS sequence"/>
</dbReference>
<evidence type="ECO:0000256" key="3">
    <source>
        <dbReference type="ARBA" id="ARBA00001954"/>
    </source>
</evidence>
<dbReference type="InterPro" id="IPR041816">
    <property type="entry name" value="Dbr1_N"/>
</dbReference>
<evidence type="ECO:0000313" key="16">
    <source>
        <dbReference type="Proteomes" id="UP001146120"/>
    </source>
</evidence>
<dbReference type="InterPro" id="IPR029063">
    <property type="entry name" value="SAM-dependent_MTases_sf"/>
</dbReference>
<dbReference type="GO" id="GO:0106370">
    <property type="term" value="F:protein-L-histidine N-pros-methyltransferase activity"/>
    <property type="evidence" value="ECO:0007669"/>
    <property type="project" value="InterPro"/>
</dbReference>
<dbReference type="PANTHER" id="PTHR12849:SF0">
    <property type="entry name" value="LARIAT DEBRANCHING ENZYME"/>
    <property type="match status" value="1"/>
</dbReference>
<keyword evidence="12" id="KW-0539">Nucleus</keyword>
<dbReference type="FunFam" id="3.60.21.10:FF:000035">
    <property type="entry name" value="Lariat debranching enzyme"/>
    <property type="match status" value="1"/>
</dbReference>
<comment type="cofactor">
    <cofactor evidence="2">
        <name>Zn(2+)</name>
        <dbReference type="ChEBI" id="CHEBI:29105"/>
    </cofactor>
</comment>
<keyword evidence="7" id="KW-0479">Metal-binding</keyword>
<evidence type="ECO:0000256" key="11">
    <source>
        <dbReference type="ARBA" id="ARBA00023211"/>
    </source>
</evidence>
<dbReference type="GO" id="GO:0005634">
    <property type="term" value="C:nucleus"/>
    <property type="evidence" value="ECO:0007669"/>
    <property type="project" value="UniProtKB-SubCell"/>
</dbReference>
<evidence type="ECO:0000256" key="8">
    <source>
        <dbReference type="ARBA" id="ARBA00022801"/>
    </source>
</evidence>
<dbReference type="CDD" id="cd00844">
    <property type="entry name" value="MPP_Dbr1_N"/>
    <property type="match status" value="1"/>
</dbReference>
<dbReference type="Gene3D" id="3.40.50.150">
    <property type="entry name" value="Vaccinia Virus protein VP39"/>
    <property type="match status" value="1"/>
</dbReference>
<feature type="region of interest" description="Disordered" evidence="13">
    <location>
        <begin position="246"/>
        <end position="265"/>
    </location>
</feature>
<reference evidence="15" key="2">
    <citation type="journal article" date="2023" name="Microbiol Resour">
        <title>Decontamination and Annotation of the Draft Genome Sequence of the Oomycete Lagenidium giganteum ARSEF 373.</title>
        <authorList>
            <person name="Morgan W.R."/>
            <person name="Tartar A."/>
        </authorList>
    </citation>
    <scope>NUCLEOTIDE SEQUENCE</scope>
    <source>
        <strain evidence="15">ARSEF 373</strain>
    </source>
</reference>
<protein>
    <recommendedName>
        <fullName evidence="14">Lariat debranching enzyme C-terminal domain-containing protein</fullName>
    </recommendedName>
</protein>
<evidence type="ECO:0000256" key="13">
    <source>
        <dbReference type="SAM" id="MobiDB-lite"/>
    </source>
</evidence>
<proteinExistence type="inferred from homology"/>
<feature type="domain" description="Lariat debranching enzyme C-terminal" evidence="14">
    <location>
        <begin position="257"/>
        <end position="406"/>
    </location>
</feature>
<keyword evidence="10" id="KW-0408">Iron</keyword>
<comment type="subcellular location">
    <subcellularLocation>
        <location evidence="4">Nucleus</location>
    </subcellularLocation>
</comment>
<reference evidence="15" key="1">
    <citation type="submission" date="2022-11" db="EMBL/GenBank/DDBJ databases">
        <authorList>
            <person name="Morgan W.R."/>
            <person name="Tartar A."/>
        </authorList>
    </citation>
    <scope>NUCLEOTIDE SEQUENCE</scope>
    <source>
        <strain evidence="15">ARSEF 373</strain>
    </source>
</reference>
<comment type="caution">
    <text evidence="15">The sequence shown here is derived from an EMBL/GenBank/DDBJ whole genome shotgun (WGS) entry which is preliminary data.</text>
</comment>
<comment type="cofactor">
    <cofactor evidence="1">
        <name>Mn(2+)</name>
        <dbReference type="ChEBI" id="CHEBI:29035"/>
    </cofactor>
</comment>
<keyword evidence="16" id="KW-1185">Reference proteome</keyword>
<dbReference type="Pfam" id="PF05219">
    <property type="entry name" value="DREV"/>
    <property type="match status" value="1"/>
</dbReference>